<dbReference type="GO" id="GO:0005886">
    <property type="term" value="C:plasma membrane"/>
    <property type="evidence" value="ECO:0007669"/>
    <property type="project" value="UniProtKB-SubCell"/>
</dbReference>
<comment type="subcellular location">
    <subcellularLocation>
        <location evidence="1">Cell membrane</location>
        <topology evidence="1">Multi-pass membrane protein</topology>
    </subcellularLocation>
</comment>
<dbReference type="PaxDb" id="55529-EKX42281"/>
<feature type="region of interest" description="Disordered" evidence="13">
    <location>
        <begin position="819"/>
        <end position="844"/>
    </location>
</feature>
<feature type="region of interest" description="Disordered" evidence="13">
    <location>
        <begin position="349"/>
        <end position="368"/>
    </location>
</feature>
<accession>L1J1A9</accession>
<evidence type="ECO:0000256" key="10">
    <source>
        <dbReference type="ARBA" id="ARBA00023136"/>
    </source>
</evidence>
<reference evidence="17" key="3">
    <citation type="submission" date="2015-06" db="UniProtKB">
        <authorList>
            <consortium name="EnsemblProtists"/>
        </authorList>
    </citation>
    <scope>IDENTIFICATION</scope>
</reference>
<dbReference type="PROSITE" id="PS50088">
    <property type="entry name" value="ANK_REPEAT"/>
    <property type="match status" value="1"/>
</dbReference>
<evidence type="ECO:0000256" key="6">
    <source>
        <dbReference type="ARBA" id="ARBA00022737"/>
    </source>
</evidence>
<dbReference type="SUPFAM" id="SSF48403">
    <property type="entry name" value="Ankyrin repeat"/>
    <property type="match status" value="1"/>
</dbReference>
<dbReference type="Gene3D" id="1.25.40.20">
    <property type="entry name" value="Ankyrin repeat-containing domain"/>
    <property type="match status" value="1"/>
</dbReference>
<dbReference type="SMART" id="SM00248">
    <property type="entry name" value="ANK"/>
    <property type="match status" value="4"/>
</dbReference>
<dbReference type="InterPro" id="IPR013122">
    <property type="entry name" value="PKD1_2_channel"/>
</dbReference>
<keyword evidence="3" id="KW-1003">Cell membrane</keyword>
<keyword evidence="9" id="KW-0406">Ion transport</keyword>
<feature type="compositionally biased region" description="Basic and acidic residues" evidence="13">
    <location>
        <begin position="53"/>
        <end position="70"/>
    </location>
</feature>
<dbReference type="InterPro" id="IPR024862">
    <property type="entry name" value="TRPV"/>
</dbReference>
<dbReference type="OMA" id="YQYLHQN"/>
<dbReference type="GO" id="GO:0098703">
    <property type="term" value="P:calcium ion import across plasma membrane"/>
    <property type="evidence" value="ECO:0007669"/>
    <property type="project" value="TreeGrafter"/>
</dbReference>
<dbReference type="STRING" id="905079.L1J1A9"/>
<organism evidence="16">
    <name type="scientific">Guillardia theta (strain CCMP2712)</name>
    <name type="common">Cryptophyte</name>
    <dbReference type="NCBI Taxonomy" id="905079"/>
    <lineage>
        <taxon>Eukaryota</taxon>
        <taxon>Cryptophyceae</taxon>
        <taxon>Pyrenomonadales</taxon>
        <taxon>Geminigeraceae</taxon>
        <taxon>Guillardia</taxon>
    </lineage>
</organism>
<evidence type="ECO:0000256" key="7">
    <source>
        <dbReference type="ARBA" id="ARBA00022837"/>
    </source>
</evidence>
<reference evidence="18" key="2">
    <citation type="submission" date="2012-11" db="EMBL/GenBank/DDBJ databases">
        <authorList>
            <person name="Kuo A."/>
            <person name="Curtis B.A."/>
            <person name="Tanifuji G."/>
            <person name="Burki F."/>
            <person name="Gruber A."/>
            <person name="Irimia M."/>
            <person name="Maruyama S."/>
            <person name="Arias M.C."/>
            <person name="Ball S.G."/>
            <person name="Gile G.H."/>
            <person name="Hirakawa Y."/>
            <person name="Hopkins J.F."/>
            <person name="Rensing S.A."/>
            <person name="Schmutz J."/>
            <person name="Symeonidi A."/>
            <person name="Elias M."/>
            <person name="Eveleigh R.J."/>
            <person name="Herman E.K."/>
            <person name="Klute M.J."/>
            <person name="Nakayama T."/>
            <person name="Obornik M."/>
            <person name="Reyes-Prieto A."/>
            <person name="Armbrust E.V."/>
            <person name="Aves S.J."/>
            <person name="Beiko R.G."/>
            <person name="Coutinho P."/>
            <person name="Dacks J.B."/>
            <person name="Durnford D.G."/>
            <person name="Fast N.M."/>
            <person name="Green B.R."/>
            <person name="Grisdale C."/>
            <person name="Hempe F."/>
            <person name="Henrissat B."/>
            <person name="Hoppner M.P."/>
            <person name="Ishida K.-I."/>
            <person name="Kim E."/>
            <person name="Koreny L."/>
            <person name="Kroth P.G."/>
            <person name="Liu Y."/>
            <person name="Malik S.-B."/>
            <person name="Maier U.G."/>
            <person name="McRose D."/>
            <person name="Mock T."/>
            <person name="Neilson J.A."/>
            <person name="Onodera N.T."/>
            <person name="Poole A.M."/>
            <person name="Pritham E.J."/>
            <person name="Richards T.A."/>
            <person name="Rocap G."/>
            <person name="Roy S.W."/>
            <person name="Sarai C."/>
            <person name="Schaack S."/>
            <person name="Shirato S."/>
            <person name="Slamovits C.H."/>
            <person name="Spencer D.F."/>
            <person name="Suzuki S."/>
            <person name="Worden A.Z."/>
            <person name="Zauner S."/>
            <person name="Barry K."/>
            <person name="Bell C."/>
            <person name="Bharti A.K."/>
            <person name="Crow J.A."/>
            <person name="Grimwood J."/>
            <person name="Kramer R."/>
            <person name="Lindquist E."/>
            <person name="Lucas S."/>
            <person name="Salamov A."/>
            <person name="McFadden G.I."/>
            <person name="Lane C.E."/>
            <person name="Keeling P.J."/>
            <person name="Gray M.W."/>
            <person name="Grigoriev I.V."/>
            <person name="Archibald J.M."/>
        </authorList>
    </citation>
    <scope>NUCLEOTIDE SEQUENCE</scope>
    <source>
        <strain evidence="18">CCMP2712</strain>
    </source>
</reference>
<keyword evidence="12" id="KW-0040">ANK repeat</keyword>
<sequence length="844" mass="95809">MPKRRPLNDGAPPPDRPASRRKTRRGEQGSLSFTGMQANEGGRAKALPPSVEQDVKESSSGRAHPDLSSHELKACAGWRKLKDKVSSRYPSSITGERKGWTSGLQGSKTHFSSSSAAGGISPRRGFVSRKWLSLLKKMPGSQQPVRMLEAEANKDNAHQALLSTIPGTIWNAVTYAHTEQGQKSWRMATSKNSKTVDWMTGERRGIMGETPLHLAVLFNSSKEHNRLMHQLWDNYPELRTAVYEGNLYKGENVLHIAIVRKLDMSIIRKFVESDEGKVLLNQQAVGSFFKDPKLSDGCCNYGEFPLAFAACTNQRGVFDYLVSQGASLEMKTSEGYNLLHLMVLHSSRRTEGTGESQQEWGGEFEAGGQQEEESSSWCCDMYDHIEELMRREGIYETLSNQRCYREHHTPLSLSAARGSLKIFNHLLDKLMTTEWVYGPVTCRRLYLKGVDVPLEGLEEKEHQEELSVLEVVVSCQRLDILESGELKKVLDQKWKRYAKQKFRSKFWLGVGFGLLLMILSTTEPGSSSSWNLWLTFVELLSVMLYMDKFGRELTRLLGQGRTAYFNTNRAHLFDRVYALLTTPIAMVIVFLRWRKCFSREPGHVPLFVLGLHMRANCRQFSWELSSQLEKFLLILQSILSSLNLFRGMMGFPEYGHFVLIIIQMLKHDTRKFLIIYSIFLIGFSQLLYVMLDLQNSGLTNFFSSMMIGFNAALEQVDLDIEGLELVRDKTKRMHLSYGNRILILFIVLLNFFLVSIVLINLLIAMMSSTYEGINQGAKTQWSLVRARIITNLVSFLSSRMPPAHPQRYRRTRRCRRLTGGMRATSTGLRKPTLPAATGESGISN</sequence>
<dbReference type="Pfam" id="PF08016">
    <property type="entry name" value="PKD_channel"/>
    <property type="match status" value="1"/>
</dbReference>
<feature type="region of interest" description="Disordered" evidence="13">
    <location>
        <begin position="1"/>
        <end position="70"/>
    </location>
</feature>
<evidence type="ECO:0000256" key="8">
    <source>
        <dbReference type="ARBA" id="ARBA00022989"/>
    </source>
</evidence>
<dbReference type="PANTHER" id="PTHR10582:SF2">
    <property type="entry name" value="INACTIVE"/>
    <property type="match status" value="1"/>
</dbReference>
<dbReference type="eggNOG" id="KOG3676">
    <property type="taxonomic scope" value="Eukaryota"/>
</dbReference>
<dbReference type="EMBL" id="JH993017">
    <property type="protein sequence ID" value="EKX42281.1"/>
    <property type="molecule type" value="Genomic_DNA"/>
</dbReference>
<keyword evidence="11" id="KW-0407">Ion channel</keyword>
<keyword evidence="8 14" id="KW-1133">Transmembrane helix</keyword>
<dbReference type="GO" id="GO:0005262">
    <property type="term" value="F:calcium channel activity"/>
    <property type="evidence" value="ECO:0007669"/>
    <property type="project" value="TreeGrafter"/>
</dbReference>
<feature type="compositionally biased region" description="Polar residues" evidence="13">
    <location>
        <begin position="102"/>
        <end position="116"/>
    </location>
</feature>
<feature type="transmembrane region" description="Helical" evidence="14">
    <location>
        <begin position="672"/>
        <end position="691"/>
    </location>
</feature>
<evidence type="ECO:0000256" key="11">
    <source>
        <dbReference type="ARBA" id="ARBA00023303"/>
    </source>
</evidence>
<evidence type="ECO:0000256" key="12">
    <source>
        <dbReference type="PROSITE-ProRule" id="PRU00023"/>
    </source>
</evidence>
<keyword evidence="7" id="KW-0106">Calcium</keyword>
<dbReference type="EnsemblProtists" id="EKX42281">
    <property type="protein sequence ID" value="EKX42281"/>
    <property type="gene ID" value="GUITHDRAFT_141242"/>
</dbReference>
<keyword evidence="10 14" id="KW-0472">Membrane</keyword>
<evidence type="ECO:0000256" key="4">
    <source>
        <dbReference type="ARBA" id="ARBA00022568"/>
    </source>
</evidence>
<feature type="transmembrane region" description="Helical" evidence="14">
    <location>
        <begin position="576"/>
        <end position="593"/>
    </location>
</feature>
<dbReference type="AlphaFoldDB" id="L1J1A9"/>
<dbReference type="Proteomes" id="UP000011087">
    <property type="component" value="Unassembled WGS sequence"/>
</dbReference>
<evidence type="ECO:0000256" key="5">
    <source>
        <dbReference type="ARBA" id="ARBA00022692"/>
    </source>
</evidence>
<dbReference type="InterPro" id="IPR036770">
    <property type="entry name" value="Ankyrin_rpt-contain_sf"/>
</dbReference>
<dbReference type="OrthoDB" id="533508at2759"/>
<evidence type="ECO:0000256" key="13">
    <source>
        <dbReference type="SAM" id="MobiDB-lite"/>
    </source>
</evidence>
<keyword evidence="4" id="KW-0109">Calcium transport</keyword>
<evidence type="ECO:0000313" key="17">
    <source>
        <dbReference type="EnsemblProtists" id="EKX42281"/>
    </source>
</evidence>
<dbReference type="KEGG" id="gtt:GUITHDRAFT_141242"/>
<dbReference type="InterPro" id="IPR002110">
    <property type="entry name" value="Ankyrin_rpt"/>
</dbReference>
<evidence type="ECO:0000256" key="3">
    <source>
        <dbReference type="ARBA" id="ARBA00022475"/>
    </source>
</evidence>
<feature type="region of interest" description="Disordered" evidence="13">
    <location>
        <begin position="88"/>
        <end position="119"/>
    </location>
</feature>
<evidence type="ECO:0000313" key="16">
    <source>
        <dbReference type="EMBL" id="EKX42281.1"/>
    </source>
</evidence>
<keyword evidence="5 14" id="KW-0812">Transmembrane</keyword>
<protein>
    <recommendedName>
        <fullName evidence="15">Polycystin cation channel PKD1/PKD2 domain-containing protein</fullName>
    </recommendedName>
</protein>
<dbReference type="GeneID" id="17298975"/>
<evidence type="ECO:0000256" key="9">
    <source>
        <dbReference type="ARBA" id="ARBA00023065"/>
    </source>
</evidence>
<evidence type="ECO:0000313" key="18">
    <source>
        <dbReference type="Proteomes" id="UP000011087"/>
    </source>
</evidence>
<proteinExistence type="predicted"/>
<feature type="repeat" description="ANK" evidence="12">
    <location>
        <begin position="301"/>
        <end position="333"/>
    </location>
</feature>
<keyword evidence="2" id="KW-0813">Transport</keyword>
<keyword evidence="6" id="KW-0677">Repeat</keyword>
<evidence type="ECO:0000256" key="2">
    <source>
        <dbReference type="ARBA" id="ARBA00022448"/>
    </source>
</evidence>
<keyword evidence="18" id="KW-1185">Reference proteome</keyword>
<evidence type="ECO:0000256" key="14">
    <source>
        <dbReference type="SAM" id="Phobius"/>
    </source>
</evidence>
<dbReference type="HOGENOM" id="CLU_337554_0_0_1"/>
<feature type="compositionally biased region" description="Low complexity" evidence="13">
    <location>
        <begin position="357"/>
        <end position="368"/>
    </location>
</feature>
<feature type="domain" description="Polycystin cation channel PKD1/PKD2" evidence="15">
    <location>
        <begin position="663"/>
        <end position="771"/>
    </location>
</feature>
<evidence type="ECO:0000256" key="1">
    <source>
        <dbReference type="ARBA" id="ARBA00004651"/>
    </source>
</evidence>
<reference evidence="16 18" key="1">
    <citation type="journal article" date="2012" name="Nature">
        <title>Algal genomes reveal evolutionary mosaicism and the fate of nucleomorphs.</title>
        <authorList>
            <consortium name="DOE Joint Genome Institute"/>
            <person name="Curtis B.A."/>
            <person name="Tanifuji G."/>
            <person name="Burki F."/>
            <person name="Gruber A."/>
            <person name="Irimia M."/>
            <person name="Maruyama S."/>
            <person name="Arias M.C."/>
            <person name="Ball S.G."/>
            <person name="Gile G.H."/>
            <person name="Hirakawa Y."/>
            <person name="Hopkins J.F."/>
            <person name="Kuo A."/>
            <person name="Rensing S.A."/>
            <person name="Schmutz J."/>
            <person name="Symeonidi A."/>
            <person name="Elias M."/>
            <person name="Eveleigh R.J."/>
            <person name="Herman E.K."/>
            <person name="Klute M.J."/>
            <person name="Nakayama T."/>
            <person name="Obornik M."/>
            <person name="Reyes-Prieto A."/>
            <person name="Armbrust E.V."/>
            <person name="Aves S.J."/>
            <person name="Beiko R.G."/>
            <person name="Coutinho P."/>
            <person name="Dacks J.B."/>
            <person name="Durnford D.G."/>
            <person name="Fast N.M."/>
            <person name="Green B.R."/>
            <person name="Grisdale C.J."/>
            <person name="Hempel F."/>
            <person name="Henrissat B."/>
            <person name="Hoppner M.P."/>
            <person name="Ishida K."/>
            <person name="Kim E."/>
            <person name="Koreny L."/>
            <person name="Kroth P.G."/>
            <person name="Liu Y."/>
            <person name="Malik S.B."/>
            <person name="Maier U.G."/>
            <person name="McRose D."/>
            <person name="Mock T."/>
            <person name="Neilson J.A."/>
            <person name="Onodera N.T."/>
            <person name="Poole A.M."/>
            <person name="Pritham E.J."/>
            <person name="Richards T.A."/>
            <person name="Rocap G."/>
            <person name="Roy S.W."/>
            <person name="Sarai C."/>
            <person name="Schaack S."/>
            <person name="Shirato S."/>
            <person name="Slamovits C.H."/>
            <person name="Spencer D.F."/>
            <person name="Suzuki S."/>
            <person name="Worden A.Z."/>
            <person name="Zauner S."/>
            <person name="Barry K."/>
            <person name="Bell C."/>
            <person name="Bharti A.K."/>
            <person name="Crow J.A."/>
            <person name="Grimwood J."/>
            <person name="Kramer R."/>
            <person name="Lindquist E."/>
            <person name="Lucas S."/>
            <person name="Salamov A."/>
            <person name="McFadden G.I."/>
            <person name="Lane C.E."/>
            <person name="Keeling P.J."/>
            <person name="Gray M.W."/>
            <person name="Grigoriev I.V."/>
            <person name="Archibald J.M."/>
        </authorList>
    </citation>
    <scope>NUCLEOTIDE SEQUENCE</scope>
    <source>
        <strain evidence="16 18">CCMP2712</strain>
    </source>
</reference>
<gene>
    <name evidence="16" type="ORF">GUITHDRAFT_141242</name>
</gene>
<name>L1J1A9_GUITC</name>
<feature type="transmembrane region" description="Helical" evidence="14">
    <location>
        <begin position="741"/>
        <end position="763"/>
    </location>
</feature>
<evidence type="ECO:0000259" key="15">
    <source>
        <dbReference type="Pfam" id="PF08016"/>
    </source>
</evidence>
<dbReference type="RefSeq" id="XP_005829261.1">
    <property type="nucleotide sequence ID" value="XM_005829204.1"/>
</dbReference>
<dbReference type="PANTHER" id="PTHR10582">
    <property type="entry name" value="TRANSIENT RECEPTOR POTENTIAL ION CHANNEL PROTEIN"/>
    <property type="match status" value="1"/>
</dbReference>